<feature type="region of interest" description="Disordered" evidence="2">
    <location>
        <begin position="212"/>
        <end position="237"/>
    </location>
</feature>
<evidence type="ECO:0000313" key="5">
    <source>
        <dbReference type="Proteomes" id="UP001175353"/>
    </source>
</evidence>
<dbReference type="GO" id="GO:0051082">
    <property type="term" value="F:unfolded protein binding"/>
    <property type="evidence" value="ECO:0007669"/>
    <property type="project" value="TreeGrafter"/>
</dbReference>
<dbReference type="Proteomes" id="UP001175353">
    <property type="component" value="Unassembled WGS sequence"/>
</dbReference>
<dbReference type="InterPro" id="IPR039131">
    <property type="entry name" value="NDUFAF1"/>
</dbReference>
<evidence type="ECO:0000256" key="2">
    <source>
        <dbReference type="SAM" id="MobiDB-lite"/>
    </source>
</evidence>
<dbReference type="SUPFAM" id="SSF49785">
    <property type="entry name" value="Galactose-binding domain-like"/>
    <property type="match status" value="1"/>
</dbReference>
<dbReference type="EMBL" id="JAUJLE010000297">
    <property type="protein sequence ID" value="KAK0962239.1"/>
    <property type="molecule type" value="Genomic_DNA"/>
</dbReference>
<dbReference type="PANTHER" id="PTHR13194:SF19">
    <property type="entry name" value="NAD(P)-BINDING ROSSMANN-FOLD SUPERFAMILY PROTEIN"/>
    <property type="match status" value="1"/>
</dbReference>
<proteinExistence type="inferred from homology"/>
<accession>A0AAN6H9G4</accession>
<keyword evidence="5" id="KW-1185">Reference proteome</keyword>
<evidence type="ECO:0000256" key="1">
    <source>
        <dbReference type="ARBA" id="ARBA00007884"/>
    </source>
</evidence>
<dbReference type="InterPro" id="IPR008979">
    <property type="entry name" value="Galactose-bd-like_sf"/>
</dbReference>
<dbReference type="PANTHER" id="PTHR13194">
    <property type="entry name" value="COMPLEX I INTERMEDIATE-ASSOCIATED PROTEIN 30"/>
    <property type="match status" value="1"/>
</dbReference>
<evidence type="ECO:0000259" key="3">
    <source>
        <dbReference type="Pfam" id="PF08547"/>
    </source>
</evidence>
<reference evidence="4" key="1">
    <citation type="submission" date="2023-06" db="EMBL/GenBank/DDBJ databases">
        <title>Black Yeasts Isolated from many extreme environments.</title>
        <authorList>
            <person name="Coleine C."/>
            <person name="Stajich J.E."/>
            <person name="Selbmann L."/>
        </authorList>
    </citation>
    <scope>NUCLEOTIDE SEQUENCE</scope>
    <source>
        <strain evidence="4">CCFEE 5200</strain>
    </source>
</reference>
<feature type="domain" description="NADH:ubiquinone oxidoreductase intermediate-associated protein 30" evidence="3">
    <location>
        <begin position="25"/>
        <end position="191"/>
    </location>
</feature>
<organism evidence="4 5">
    <name type="scientific">Friedmanniomyces endolithicus</name>
    <dbReference type="NCBI Taxonomy" id="329885"/>
    <lineage>
        <taxon>Eukaryota</taxon>
        <taxon>Fungi</taxon>
        <taxon>Dikarya</taxon>
        <taxon>Ascomycota</taxon>
        <taxon>Pezizomycotina</taxon>
        <taxon>Dothideomycetes</taxon>
        <taxon>Dothideomycetidae</taxon>
        <taxon>Mycosphaerellales</taxon>
        <taxon>Teratosphaeriaceae</taxon>
        <taxon>Friedmanniomyces</taxon>
    </lineage>
</organism>
<comment type="similarity">
    <text evidence="1">Belongs to the CIA30 family.</text>
</comment>
<sequence>MASTIAGTTGKAKALDLFGGDRKWNADSWTASDDTVRGGKSRSGLEVSADGSSARFYGCLDIKTLGGAGFASQKTTGEWDLGEYVGVRVEVEKGDKKRYTFILKDKLLPPDPENGREQATISYEADFELPSQTIPGDTHHRTVIIPFASLNPTYRGKLKKDAPDLDTKNIKQISLMMRSFFGTQEGNFSLTLKSLTAIPEIPKQLSDTSVTNVDARKLEEGKGTAAGRSDQKTDDLRNQLGRPVSYWSKVSDPSALPLFEWNWLLMIVSTTARLAHP</sequence>
<gene>
    <name evidence="4" type="ORF">LTR91_019532</name>
</gene>
<protein>
    <recommendedName>
        <fullName evidence="3">NADH:ubiquinone oxidoreductase intermediate-associated protein 30 domain-containing protein</fullName>
    </recommendedName>
</protein>
<name>A0AAN6H9G4_9PEZI</name>
<dbReference type="InterPro" id="IPR013857">
    <property type="entry name" value="NADH-UbQ_OxRdtase-assoc_prot30"/>
</dbReference>
<dbReference type="Pfam" id="PF08547">
    <property type="entry name" value="CIA30"/>
    <property type="match status" value="1"/>
</dbReference>
<dbReference type="AlphaFoldDB" id="A0AAN6H9G4"/>
<dbReference type="GO" id="GO:0010257">
    <property type="term" value="P:NADH dehydrogenase complex assembly"/>
    <property type="evidence" value="ECO:0007669"/>
    <property type="project" value="TreeGrafter"/>
</dbReference>
<evidence type="ECO:0000313" key="4">
    <source>
        <dbReference type="EMBL" id="KAK0962239.1"/>
    </source>
</evidence>
<comment type="caution">
    <text evidence="4">The sequence shown here is derived from an EMBL/GenBank/DDBJ whole genome shotgun (WGS) entry which is preliminary data.</text>
</comment>